<dbReference type="OrthoDB" id="9806388at2"/>
<dbReference type="Pfam" id="PF01321">
    <property type="entry name" value="Creatinase_N"/>
    <property type="match status" value="1"/>
</dbReference>
<dbReference type="InterPro" id="IPR029149">
    <property type="entry name" value="Creatin/AminoP/Spt16_N"/>
</dbReference>
<dbReference type="GO" id="GO:0008235">
    <property type="term" value="F:metalloexopeptidase activity"/>
    <property type="evidence" value="ECO:0007669"/>
    <property type="project" value="UniProtKB-ARBA"/>
</dbReference>
<comment type="similarity">
    <text evidence="2">Belongs to the peptidase M24B family.</text>
</comment>
<dbReference type="PRINTS" id="PR00599">
    <property type="entry name" value="MAPEPTIDASE"/>
</dbReference>
<dbReference type="SUPFAM" id="SSF53092">
    <property type="entry name" value="Creatinase/prolidase N-terminal domain"/>
    <property type="match status" value="1"/>
</dbReference>
<protein>
    <submittedName>
        <fullName evidence="6">Xaa-Pro dipeptidase</fullName>
    </submittedName>
</protein>
<dbReference type="InterPro" id="IPR036005">
    <property type="entry name" value="Creatinase/aminopeptidase-like"/>
</dbReference>
<dbReference type="InterPro" id="IPR050659">
    <property type="entry name" value="Peptidase_M24B"/>
</dbReference>
<accession>A0A1I1X3S2</accession>
<evidence type="ECO:0000256" key="1">
    <source>
        <dbReference type="ARBA" id="ARBA00001936"/>
    </source>
</evidence>
<dbReference type="AlphaFoldDB" id="A0A1I1X3S2"/>
<gene>
    <name evidence="6" type="ORF">SAMN05216378_1972</name>
</gene>
<evidence type="ECO:0000259" key="4">
    <source>
        <dbReference type="Pfam" id="PF00557"/>
    </source>
</evidence>
<dbReference type="CDD" id="cd01092">
    <property type="entry name" value="APP-like"/>
    <property type="match status" value="1"/>
</dbReference>
<evidence type="ECO:0000313" key="7">
    <source>
        <dbReference type="Proteomes" id="UP000198855"/>
    </source>
</evidence>
<dbReference type="Gene3D" id="3.90.230.10">
    <property type="entry name" value="Creatinase/methionine aminopeptidase superfamily"/>
    <property type="match status" value="1"/>
</dbReference>
<dbReference type="EMBL" id="FOMT01000002">
    <property type="protein sequence ID" value="SFE01268.1"/>
    <property type="molecule type" value="Genomic_DNA"/>
</dbReference>
<dbReference type="Pfam" id="PF00557">
    <property type="entry name" value="Peptidase_M24"/>
    <property type="match status" value="1"/>
</dbReference>
<dbReference type="InterPro" id="IPR001714">
    <property type="entry name" value="Pept_M24_MAP"/>
</dbReference>
<dbReference type="InterPro" id="IPR000587">
    <property type="entry name" value="Creatinase_N"/>
</dbReference>
<evidence type="ECO:0000259" key="5">
    <source>
        <dbReference type="Pfam" id="PF01321"/>
    </source>
</evidence>
<evidence type="ECO:0000256" key="3">
    <source>
        <dbReference type="ARBA" id="ARBA00023211"/>
    </source>
</evidence>
<dbReference type="Proteomes" id="UP000198855">
    <property type="component" value="Unassembled WGS sequence"/>
</dbReference>
<dbReference type="GO" id="GO:0004177">
    <property type="term" value="F:aminopeptidase activity"/>
    <property type="evidence" value="ECO:0007669"/>
    <property type="project" value="UniProtKB-ARBA"/>
</dbReference>
<dbReference type="PANTHER" id="PTHR46112:SF10">
    <property type="entry name" value="DIPEPTIDASE YKVY-RELATED"/>
    <property type="match status" value="1"/>
</dbReference>
<dbReference type="Gene3D" id="3.40.350.10">
    <property type="entry name" value="Creatinase/prolidase N-terminal domain"/>
    <property type="match status" value="1"/>
</dbReference>
<feature type="domain" description="Peptidase M24" evidence="4">
    <location>
        <begin position="148"/>
        <end position="349"/>
    </location>
</feature>
<comment type="cofactor">
    <cofactor evidence="1">
        <name>Mn(2+)</name>
        <dbReference type="ChEBI" id="CHEBI:29035"/>
    </cofactor>
</comment>
<keyword evidence="3" id="KW-0464">Manganese</keyword>
<evidence type="ECO:0000313" key="6">
    <source>
        <dbReference type="EMBL" id="SFE01268.1"/>
    </source>
</evidence>
<organism evidence="6 7">
    <name type="scientific">Paenibacillus catalpae</name>
    <dbReference type="NCBI Taxonomy" id="1045775"/>
    <lineage>
        <taxon>Bacteria</taxon>
        <taxon>Bacillati</taxon>
        <taxon>Bacillota</taxon>
        <taxon>Bacilli</taxon>
        <taxon>Bacillales</taxon>
        <taxon>Paenibacillaceae</taxon>
        <taxon>Paenibacillus</taxon>
    </lineage>
</organism>
<keyword evidence="7" id="KW-1185">Reference proteome</keyword>
<reference evidence="7" key="1">
    <citation type="submission" date="2016-10" db="EMBL/GenBank/DDBJ databases">
        <authorList>
            <person name="Varghese N."/>
            <person name="Submissions S."/>
        </authorList>
    </citation>
    <scope>NUCLEOTIDE SEQUENCE [LARGE SCALE GENOMIC DNA]</scope>
    <source>
        <strain evidence="7">CGMCC 1.10784</strain>
    </source>
</reference>
<feature type="domain" description="Creatinase N-terminal" evidence="5">
    <location>
        <begin position="10"/>
        <end position="138"/>
    </location>
</feature>
<dbReference type="STRING" id="1045775.SAMN05216378_1972"/>
<dbReference type="RefSeq" id="WP_091184080.1">
    <property type="nucleotide sequence ID" value="NZ_FOMT01000002.1"/>
</dbReference>
<name>A0A1I1X3S2_9BACL</name>
<sequence length="369" mass="39940">MESIWQKRKGQLAAYLKENGIDIAFITSSTNVYYFTGFYCNPHERFLALALDARTGEETLYMPLLDLSGAEPFGGNGKLVPISDTENAYEVLKQHTASGVTVAGIEKEAVSIAKAERLQEALGGARFVDLEDFILSLRTNKSEEEISKVQDAVIMVEKVVAHAASHVKLGMTELELTAEIEYQMRKLGADRPAFESIVLTGARSALPHGTPGYETIKHGDFVLIDIGVQAGGYCSDITRTFVMGEASKEQRAIYDTVLAANIAGIAASKAGVTLASVDKAARDVIEQKGFGPLFTHRLGHGFGMDVHEQPSVSGQNQSIIEPGLLFTIEPGIYDPVIGGVRIEDDVYIQADGSVRVLTSYPKELILLGN</sequence>
<dbReference type="InterPro" id="IPR000994">
    <property type="entry name" value="Pept_M24"/>
</dbReference>
<evidence type="ECO:0000256" key="2">
    <source>
        <dbReference type="ARBA" id="ARBA00008766"/>
    </source>
</evidence>
<dbReference type="SUPFAM" id="SSF55920">
    <property type="entry name" value="Creatinase/aminopeptidase"/>
    <property type="match status" value="1"/>
</dbReference>
<dbReference type="PANTHER" id="PTHR46112">
    <property type="entry name" value="AMINOPEPTIDASE"/>
    <property type="match status" value="1"/>
</dbReference>
<proteinExistence type="inferred from homology"/>